<feature type="transmembrane region" description="Helical" evidence="2">
    <location>
        <begin position="151"/>
        <end position="173"/>
    </location>
</feature>
<reference evidence="4" key="2">
    <citation type="submission" date="2025-08" db="UniProtKB">
        <authorList>
            <consortium name="RefSeq"/>
        </authorList>
    </citation>
    <scope>IDENTIFICATION</scope>
    <source>
        <tissue evidence="4">Blood</tissue>
    </source>
</reference>
<keyword evidence="3" id="KW-1185">Reference proteome</keyword>
<protein>
    <submittedName>
        <fullName evidence="4">Uncharacterized protein</fullName>
    </submittedName>
</protein>
<evidence type="ECO:0000313" key="4">
    <source>
        <dbReference type="RefSeq" id="XP_067148343.1"/>
    </source>
</evidence>
<feature type="compositionally biased region" description="Basic and acidic residues" evidence="1">
    <location>
        <begin position="496"/>
        <end position="505"/>
    </location>
</feature>
<gene>
    <name evidence="4" type="primary">LOC106484436</name>
</gene>
<feature type="region of interest" description="Disordered" evidence="1">
    <location>
        <begin position="482"/>
        <end position="505"/>
    </location>
</feature>
<name>A0ABM4E6K5_9AVES</name>
<feature type="transmembrane region" description="Helical" evidence="2">
    <location>
        <begin position="18"/>
        <end position="38"/>
    </location>
</feature>
<keyword evidence="2" id="KW-0472">Membrane</keyword>
<evidence type="ECO:0000256" key="1">
    <source>
        <dbReference type="SAM" id="MobiDB-lite"/>
    </source>
</evidence>
<accession>A0ABM4E6K5</accession>
<organism evidence="3 4">
    <name type="scientific">Apteryx mantelli</name>
    <name type="common">North Island brown kiwi</name>
    <dbReference type="NCBI Taxonomy" id="2696672"/>
    <lineage>
        <taxon>Eukaryota</taxon>
        <taxon>Metazoa</taxon>
        <taxon>Chordata</taxon>
        <taxon>Craniata</taxon>
        <taxon>Vertebrata</taxon>
        <taxon>Euteleostomi</taxon>
        <taxon>Archelosauria</taxon>
        <taxon>Archosauria</taxon>
        <taxon>Dinosauria</taxon>
        <taxon>Saurischia</taxon>
        <taxon>Theropoda</taxon>
        <taxon>Coelurosauria</taxon>
        <taxon>Aves</taxon>
        <taxon>Palaeognathae</taxon>
        <taxon>Apterygiformes</taxon>
        <taxon>Apterygidae</taxon>
        <taxon>Apteryx</taxon>
    </lineage>
</organism>
<dbReference type="Proteomes" id="UP001652627">
    <property type="component" value="Chromosome 2"/>
</dbReference>
<evidence type="ECO:0000313" key="3">
    <source>
        <dbReference type="Proteomes" id="UP001652627"/>
    </source>
</evidence>
<feature type="transmembrane region" description="Helical" evidence="2">
    <location>
        <begin position="194"/>
        <end position="216"/>
    </location>
</feature>
<evidence type="ECO:0000256" key="2">
    <source>
        <dbReference type="SAM" id="Phobius"/>
    </source>
</evidence>
<sequence>MAKGEDKGPPSPSDDGSVWRMMMASGLTFVIVRMIIVASQEAHKGLRVMAIFIEDVGWSGLQLPSVQLPFLFSLSIPPSTSTFLFISLLLPIPLSGLPFLFFCPSVQLSIPLFLLLSLILFPHPSLLFLSLSLGSCTSFPHSIALPASPSLSFLFLPSVQLPVSLFLSPSFSFHPFFRLSTCLLLSSTPPPLHLSISLYVLLFLSSASHPSVWLLIPLSASPSFSFTSHSPVWPFAPLSRSLSLSCFPHPSFHLCISLSGPLSLCPPPHPSFCLPSLLFHSLFLCPAPHPPLSLPIPLLLHPSFALSSPLSDSLFLSPALHPSFILFPPRPSLWFPIPLFNSPSLFSCLSSSVHLYISLFLSSAPCPSVQSSIHQLGPPSISLSFYHYVWLAVPLSGSPFFFFFHAPVQLSVAIFLSPPSIPAPSLPVSLFLFSSPAPCLFGCLSTLLFHSRLLPGPLSGSPALPLSPSLCLPLRCGDLGSPATATGSDPRFPLRQKIEVRSERN</sequence>
<feature type="transmembrane region" description="Helical" evidence="2">
    <location>
        <begin position="110"/>
        <end position="131"/>
    </location>
</feature>
<dbReference type="RefSeq" id="XP_067148343.1">
    <property type="nucleotide sequence ID" value="XM_067292242.1"/>
</dbReference>
<dbReference type="GeneID" id="106484436"/>
<keyword evidence="2" id="KW-1133">Transmembrane helix</keyword>
<feature type="transmembrane region" description="Helical" evidence="2">
    <location>
        <begin position="83"/>
        <end position="103"/>
    </location>
</feature>
<proteinExistence type="predicted"/>
<keyword evidence="2" id="KW-0812">Transmembrane</keyword>
<reference evidence="3" key="1">
    <citation type="submission" date="2025-05" db="UniProtKB">
        <authorList>
            <consortium name="RefSeq"/>
        </authorList>
    </citation>
    <scope>NUCLEOTIDE SEQUENCE [LARGE SCALE GENOMIC DNA]</scope>
</reference>